<dbReference type="InterPro" id="IPR011658">
    <property type="entry name" value="PA14_dom"/>
</dbReference>
<dbReference type="SUPFAM" id="SSF56988">
    <property type="entry name" value="Anthrax protective antigen"/>
    <property type="match status" value="1"/>
</dbReference>
<feature type="domain" description="PA14" evidence="1">
    <location>
        <begin position="366"/>
        <end position="502"/>
    </location>
</feature>
<dbReference type="InterPro" id="IPR029052">
    <property type="entry name" value="Metallo-depent_PP-like"/>
</dbReference>
<gene>
    <name evidence="2" type="ORF">EVA_21946</name>
</gene>
<dbReference type="EMBL" id="AMCI01009152">
    <property type="protein sequence ID" value="EJW89942.1"/>
    <property type="molecule type" value="Genomic_DNA"/>
</dbReference>
<sequence>MKQKKKVTIRVTKIKIDNNKIHNNMRKYILWAVAFVCSCLPLTSQAQRTFSFHDGAFVIAQFTDIHWAPQSEKCAQTAATIRSVLKTEHPDLAVLTGDIVTDTPPLDGWKAIIRLFEECNMPFIVTMGNHDAEFLPKDSIYDLLMSSPYYAGTKGPRNISGCGNCIVPVYGSKQPDKVEALLYCIDSNDYHPNKFYGAYDWIHFDQIAWYRKESSAHTAGNGGKPLPSLAFFHIPLCEQAPLTKDDKTFGNALEGGVASSEINSGLFASLADMGDVMGAFTGHDHDNDYIGIFKGIALGYGRVSGWDAYGNMERGARIIRLYEGEFKFDSWITTAKGREDAYYYPSGLNEKETRALPYLPPLNVSPKKNGVAYTYREGNCEKVADVLQARVIKKGILPRITITGATIPDHFAYEFRTWIEIPERGVYRFYTYSDDGSVLSIDNQKVVNNDGGHSAQRAEGKVALEKGFHELKVTYFEDYMGETLEVGFSGRNLPEMELPDRLLFVPER</sequence>
<dbReference type="Gene3D" id="3.90.182.10">
    <property type="entry name" value="Toxin - Anthrax Protective Antigen,domain 1"/>
    <property type="match status" value="1"/>
</dbReference>
<dbReference type="Pfam" id="PF07691">
    <property type="entry name" value="PA14"/>
    <property type="match status" value="1"/>
</dbReference>
<dbReference type="GO" id="GO:0016788">
    <property type="term" value="F:hydrolase activity, acting on ester bonds"/>
    <property type="evidence" value="ECO:0007669"/>
    <property type="project" value="TreeGrafter"/>
</dbReference>
<dbReference type="Gene3D" id="3.60.21.10">
    <property type="match status" value="1"/>
</dbReference>
<dbReference type="SMART" id="SM00758">
    <property type="entry name" value="PA14"/>
    <property type="match status" value="1"/>
</dbReference>
<evidence type="ECO:0000259" key="1">
    <source>
        <dbReference type="PROSITE" id="PS51820"/>
    </source>
</evidence>
<dbReference type="CDD" id="cd07383">
    <property type="entry name" value="MPP_Dcr2"/>
    <property type="match status" value="1"/>
</dbReference>
<dbReference type="InterPro" id="IPR037524">
    <property type="entry name" value="PA14/GLEYA"/>
</dbReference>
<evidence type="ECO:0000313" key="2">
    <source>
        <dbReference type="EMBL" id="EJW89942.1"/>
    </source>
</evidence>
<organism evidence="2">
    <name type="scientific">gut metagenome</name>
    <dbReference type="NCBI Taxonomy" id="749906"/>
    <lineage>
        <taxon>unclassified sequences</taxon>
        <taxon>metagenomes</taxon>
        <taxon>organismal metagenomes</taxon>
    </lineage>
</organism>
<protein>
    <submittedName>
        <fullName evidence="2">Metallophosphoesterase</fullName>
    </submittedName>
</protein>
<dbReference type="PANTHER" id="PTHR32440">
    <property type="entry name" value="PHOSPHATASE DCR2-RELATED-RELATED"/>
    <property type="match status" value="1"/>
</dbReference>
<reference evidence="2" key="1">
    <citation type="journal article" date="2012" name="PLoS ONE">
        <title>Gene sets for utilization of primary and secondary nutrition supplies in the distal gut of endangered iberian lynx.</title>
        <authorList>
            <person name="Alcaide M."/>
            <person name="Messina E."/>
            <person name="Richter M."/>
            <person name="Bargiela R."/>
            <person name="Peplies J."/>
            <person name="Huws S.A."/>
            <person name="Newbold C.J."/>
            <person name="Golyshin P.N."/>
            <person name="Simon M.A."/>
            <person name="Lopez G."/>
            <person name="Yakimov M.M."/>
            <person name="Ferrer M."/>
        </authorList>
    </citation>
    <scope>NUCLEOTIDE SEQUENCE</scope>
</reference>
<dbReference type="AlphaFoldDB" id="J9FJW8"/>
<accession>J9FJW8</accession>
<dbReference type="PANTHER" id="PTHR32440:SF11">
    <property type="entry name" value="METALLOPHOSPHOESTERASE DOMAIN-CONTAINING PROTEIN"/>
    <property type="match status" value="1"/>
</dbReference>
<comment type="caution">
    <text evidence="2">The sequence shown here is derived from an EMBL/GenBank/DDBJ whole genome shotgun (WGS) entry which is preliminary data.</text>
</comment>
<proteinExistence type="predicted"/>
<name>J9FJW8_9ZZZZ</name>
<dbReference type="GO" id="GO:0005737">
    <property type="term" value="C:cytoplasm"/>
    <property type="evidence" value="ECO:0007669"/>
    <property type="project" value="TreeGrafter"/>
</dbReference>
<dbReference type="SUPFAM" id="SSF56300">
    <property type="entry name" value="Metallo-dependent phosphatases"/>
    <property type="match status" value="1"/>
</dbReference>
<dbReference type="InterPro" id="IPR004843">
    <property type="entry name" value="Calcineurin-like_PHP"/>
</dbReference>
<dbReference type="Pfam" id="PF00149">
    <property type="entry name" value="Metallophos"/>
    <property type="match status" value="1"/>
</dbReference>
<dbReference type="PROSITE" id="PS51820">
    <property type="entry name" value="PA14"/>
    <property type="match status" value="1"/>
</dbReference>